<organism evidence="8 9">
    <name type="scientific">Actinomadura hallensis</name>
    <dbReference type="NCBI Taxonomy" id="337895"/>
    <lineage>
        <taxon>Bacteria</taxon>
        <taxon>Bacillati</taxon>
        <taxon>Actinomycetota</taxon>
        <taxon>Actinomycetes</taxon>
        <taxon>Streptosporangiales</taxon>
        <taxon>Thermomonosporaceae</taxon>
        <taxon>Actinomadura</taxon>
    </lineage>
</organism>
<evidence type="ECO:0000256" key="1">
    <source>
        <dbReference type="ARBA" id="ARBA00004202"/>
    </source>
</evidence>
<dbReference type="GO" id="GO:0005886">
    <property type="term" value="C:plasma membrane"/>
    <property type="evidence" value="ECO:0007669"/>
    <property type="project" value="UniProtKB-SubCell"/>
</dbReference>
<keyword evidence="3" id="KW-0813">Transport</keyword>
<evidence type="ECO:0000256" key="4">
    <source>
        <dbReference type="ARBA" id="ARBA00022741"/>
    </source>
</evidence>
<dbReference type="Gene3D" id="3.40.50.300">
    <property type="entry name" value="P-loop containing nucleotide triphosphate hydrolases"/>
    <property type="match status" value="1"/>
</dbReference>
<dbReference type="GO" id="GO:0005524">
    <property type="term" value="F:ATP binding"/>
    <property type="evidence" value="ECO:0007669"/>
    <property type="project" value="UniProtKB-KW"/>
</dbReference>
<evidence type="ECO:0000256" key="2">
    <source>
        <dbReference type="ARBA" id="ARBA00005417"/>
    </source>
</evidence>
<evidence type="ECO:0000256" key="6">
    <source>
        <dbReference type="ARBA" id="ARBA00023251"/>
    </source>
</evidence>
<evidence type="ECO:0000256" key="5">
    <source>
        <dbReference type="ARBA" id="ARBA00022840"/>
    </source>
</evidence>
<comment type="subcellular location">
    <subcellularLocation>
        <location evidence="1">Cell membrane</location>
        <topology evidence="1">Peripheral membrane protein</topology>
    </subcellularLocation>
</comment>
<dbReference type="SUPFAM" id="SSF52540">
    <property type="entry name" value="P-loop containing nucleoside triphosphate hydrolases"/>
    <property type="match status" value="1"/>
</dbReference>
<dbReference type="Pfam" id="PF00005">
    <property type="entry name" value="ABC_tran"/>
    <property type="match status" value="1"/>
</dbReference>
<comment type="caution">
    <text evidence="8">The sequence shown here is derived from an EMBL/GenBank/DDBJ whole genome shotgun (WGS) entry which is preliminary data.</text>
</comment>
<dbReference type="PANTHER" id="PTHR42711">
    <property type="entry name" value="ABC TRANSPORTER ATP-BINDING PROTEIN"/>
    <property type="match status" value="1"/>
</dbReference>
<dbReference type="AlphaFoldDB" id="A0A543IMS5"/>
<evidence type="ECO:0000313" key="9">
    <source>
        <dbReference type="Proteomes" id="UP000316706"/>
    </source>
</evidence>
<keyword evidence="5 8" id="KW-0067">ATP-binding</keyword>
<proteinExistence type="inferred from homology"/>
<feature type="domain" description="ABC transporter" evidence="7">
    <location>
        <begin position="5"/>
        <end position="230"/>
    </location>
</feature>
<dbReference type="EMBL" id="VFPO01000001">
    <property type="protein sequence ID" value="TQM71877.1"/>
    <property type="molecule type" value="Genomic_DNA"/>
</dbReference>
<sequence length="314" mass="33676">MTAAIATSELVKTFGSTRALDGLDLTVETGEVHGFLGPNGAGKSTCIRVLLGLLRADAGRAEVLGGDPWSSAVELHRRMAYVPGDVELWPNLTGGEAIDLLGRLRGGLDRGRRAELIERFDLDPSKKGRTYSKGNRQKVAIVAALASDAELLLLDEPTSGLDPLMEVVFQDVVKQLKAEGRTVLLSSHILAQVEHLADKVSIIRQGKIVQSGTLAEMRHLTRTTIEARTGRPVTGLEGAPGVHDLEATGDRVRFAVDGDHLDAAVRVLSRFEIRSLVSHPPTLEELMLRHYGDELAAAGNGTGREPVPAGGEER</sequence>
<dbReference type="GO" id="GO:0046677">
    <property type="term" value="P:response to antibiotic"/>
    <property type="evidence" value="ECO:0007669"/>
    <property type="project" value="UniProtKB-KW"/>
</dbReference>
<dbReference type="InterPro" id="IPR027417">
    <property type="entry name" value="P-loop_NTPase"/>
</dbReference>
<keyword evidence="6" id="KW-0046">Antibiotic resistance</keyword>
<name>A0A543IMS5_9ACTN</name>
<dbReference type="OrthoDB" id="3452254at2"/>
<dbReference type="GO" id="GO:0016887">
    <property type="term" value="F:ATP hydrolysis activity"/>
    <property type="evidence" value="ECO:0007669"/>
    <property type="project" value="InterPro"/>
</dbReference>
<dbReference type="InterPro" id="IPR017871">
    <property type="entry name" value="ABC_transporter-like_CS"/>
</dbReference>
<gene>
    <name evidence="8" type="ORF">FHX41_5657</name>
</gene>
<dbReference type="InterPro" id="IPR050763">
    <property type="entry name" value="ABC_transporter_ATP-binding"/>
</dbReference>
<dbReference type="PROSITE" id="PS00211">
    <property type="entry name" value="ABC_TRANSPORTER_1"/>
    <property type="match status" value="1"/>
</dbReference>
<evidence type="ECO:0000313" key="8">
    <source>
        <dbReference type="EMBL" id="TQM71877.1"/>
    </source>
</evidence>
<dbReference type="SMART" id="SM00382">
    <property type="entry name" value="AAA"/>
    <property type="match status" value="1"/>
</dbReference>
<accession>A0A543IMS5</accession>
<protein>
    <submittedName>
        <fullName evidence="8">ABC-2 type transport system ATP-binding protein</fullName>
    </submittedName>
</protein>
<reference evidence="8 9" key="1">
    <citation type="submission" date="2019-06" db="EMBL/GenBank/DDBJ databases">
        <title>Sequencing the genomes of 1000 actinobacteria strains.</title>
        <authorList>
            <person name="Klenk H.-P."/>
        </authorList>
    </citation>
    <scope>NUCLEOTIDE SEQUENCE [LARGE SCALE GENOMIC DNA]</scope>
    <source>
        <strain evidence="8 9">DSM 45043</strain>
    </source>
</reference>
<dbReference type="PROSITE" id="PS50893">
    <property type="entry name" value="ABC_TRANSPORTER_2"/>
    <property type="match status" value="1"/>
</dbReference>
<keyword evidence="9" id="KW-1185">Reference proteome</keyword>
<dbReference type="InterPro" id="IPR003593">
    <property type="entry name" value="AAA+_ATPase"/>
</dbReference>
<comment type="similarity">
    <text evidence="2">Belongs to the ABC transporter superfamily.</text>
</comment>
<dbReference type="Proteomes" id="UP000316706">
    <property type="component" value="Unassembled WGS sequence"/>
</dbReference>
<evidence type="ECO:0000256" key="3">
    <source>
        <dbReference type="ARBA" id="ARBA00022448"/>
    </source>
</evidence>
<dbReference type="RefSeq" id="WP_141973437.1">
    <property type="nucleotide sequence ID" value="NZ_VFPO01000001.1"/>
</dbReference>
<dbReference type="PANTHER" id="PTHR42711:SF5">
    <property type="entry name" value="ABC TRANSPORTER ATP-BINDING PROTEIN NATA"/>
    <property type="match status" value="1"/>
</dbReference>
<evidence type="ECO:0000259" key="7">
    <source>
        <dbReference type="PROSITE" id="PS50893"/>
    </source>
</evidence>
<keyword evidence="4" id="KW-0547">Nucleotide-binding</keyword>
<dbReference type="InterPro" id="IPR003439">
    <property type="entry name" value="ABC_transporter-like_ATP-bd"/>
</dbReference>
<dbReference type="CDD" id="cd03230">
    <property type="entry name" value="ABC_DR_subfamily_A"/>
    <property type="match status" value="1"/>
</dbReference>